<dbReference type="EMBL" id="CM026433">
    <property type="protein sequence ID" value="KAG0554706.1"/>
    <property type="molecule type" value="Genomic_DNA"/>
</dbReference>
<proteinExistence type="predicted"/>
<keyword evidence="2" id="KW-1185">Reference proteome</keyword>
<name>A0A8T0G603_CERPU</name>
<evidence type="ECO:0000313" key="2">
    <source>
        <dbReference type="Proteomes" id="UP000822688"/>
    </source>
</evidence>
<accession>A0A8T0G603</accession>
<organism evidence="1 2">
    <name type="scientific">Ceratodon purpureus</name>
    <name type="common">Fire moss</name>
    <name type="synonym">Dicranum purpureum</name>
    <dbReference type="NCBI Taxonomy" id="3225"/>
    <lineage>
        <taxon>Eukaryota</taxon>
        <taxon>Viridiplantae</taxon>
        <taxon>Streptophyta</taxon>
        <taxon>Embryophyta</taxon>
        <taxon>Bryophyta</taxon>
        <taxon>Bryophytina</taxon>
        <taxon>Bryopsida</taxon>
        <taxon>Dicranidae</taxon>
        <taxon>Pseudoditrichales</taxon>
        <taxon>Ditrichaceae</taxon>
        <taxon>Ceratodon</taxon>
    </lineage>
</organism>
<sequence>MRGCFTTGIKCVRSATAMPVRNHFTTPNCIHRPARVHTLEFPFRLTSVVRSVESTSARMILHRIEHLLTSATCPQLHFHLRFSSSTRLRPNPCNPTLSKLMSTLLKQSPSHATKTHSISSKGIPISTIPNLNPKQHHSSHTHIHFSIQLQNVNLLPCLPGWEELNRDVLVTSDTELNVSDGEETVAAHISSESLQQVQQMQCGWQTALSLSVLLPALCAFLVISR</sequence>
<evidence type="ECO:0000313" key="1">
    <source>
        <dbReference type="EMBL" id="KAG0554706.1"/>
    </source>
</evidence>
<dbReference type="Proteomes" id="UP000822688">
    <property type="component" value="Chromosome 12"/>
</dbReference>
<reference evidence="1" key="1">
    <citation type="submission" date="2020-06" db="EMBL/GenBank/DDBJ databases">
        <title>WGS assembly of Ceratodon purpureus strain R40.</title>
        <authorList>
            <person name="Carey S.B."/>
            <person name="Jenkins J."/>
            <person name="Shu S."/>
            <person name="Lovell J.T."/>
            <person name="Sreedasyam A."/>
            <person name="Maumus F."/>
            <person name="Tiley G.P."/>
            <person name="Fernandez-Pozo N."/>
            <person name="Barry K."/>
            <person name="Chen C."/>
            <person name="Wang M."/>
            <person name="Lipzen A."/>
            <person name="Daum C."/>
            <person name="Saski C.A."/>
            <person name="Payton A.C."/>
            <person name="Mcbreen J.C."/>
            <person name="Conrad R.E."/>
            <person name="Kollar L.M."/>
            <person name="Olsson S."/>
            <person name="Huttunen S."/>
            <person name="Landis J.B."/>
            <person name="Wickett N.J."/>
            <person name="Johnson M.G."/>
            <person name="Rensing S.A."/>
            <person name="Grimwood J."/>
            <person name="Schmutz J."/>
            <person name="Mcdaniel S.F."/>
        </authorList>
    </citation>
    <scope>NUCLEOTIDE SEQUENCE</scope>
    <source>
        <strain evidence="1">R40</strain>
    </source>
</reference>
<gene>
    <name evidence="1" type="ORF">KC19_12G112400</name>
</gene>
<comment type="caution">
    <text evidence="1">The sequence shown here is derived from an EMBL/GenBank/DDBJ whole genome shotgun (WGS) entry which is preliminary data.</text>
</comment>
<dbReference type="AlphaFoldDB" id="A0A8T0G603"/>
<protein>
    <submittedName>
        <fullName evidence="1">Uncharacterized protein</fullName>
    </submittedName>
</protein>